<feature type="coiled-coil region" evidence="1">
    <location>
        <begin position="93"/>
        <end position="120"/>
    </location>
</feature>
<dbReference type="AlphaFoldDB" id="A0A1E2V6J7"/>
<dbReference type="Gene3D" id="1.20.120.20">
    <property type="entry name" value="Apolipoprotein"/>
    <property type="match status" value="1"/>
</dbReference>
<name>A0A1E2V6J7_9GAMM</name>
<evidence type="ECO:0000256" key="1">
    <source>
        <dbReference type="SAM" id="Coils"/>
    </source>
</evidence>
<keyword evidence="2" id="KW-0732">Signal</keyword>
<dbReference type="EMBL" id="MDTQ01000001">
    <property type="protein sequence ID" value="ODC02619.1"/>
    <property type="molecule type" value="Genomic_DNA"/>
</dbReference>
<keyword evidence="1" id="KW-0175">Coiled coil</keyword>
<feature type="chain" id="PRO_5009119599" evidence="2">
    <location>
        <begin position="26"/>
        <end position="158"/>
    </location>
</feature>
<evidence type="ECO:0000313" key="4">
    <source>
        <dbReference type="Proteomes" id="UP000094291"/>
    </source>
</evidence>
<gene>
    <name evidence="3" type="ORF">BFW38_02715</name>
</gene>
<reference evidence="3 4" key="1">
    <citation type="submission" date="2016-08" db="EMBL/GenBank/DDBJ databases">
        <authorList>
            <person name="Seilhamer J.J."/>
        </authorList>
    </citation>
    <scope>NUCLEOTIDE SEQUENCE [LARGE SCALE GENOMIC DNA]</scope>
    <source>
        <strain evidence="3 4">PH27A</strain>
    </source>
</reference>
<evidence type="ECO:0000313" key="3">
    <source>
        <dbReference type="EMBL" id="ODC02619.1"/>
    </source>
</evidence>
<accession>A0A1E2V6J7</accession>
<dbReference type="RefSeq" id="WP_068997004.1">
    <property type="nucleotide sequence ID" value="NZ_MDTQ01000001.1"/>
</dbReference>
<evidence type="ECO:0000256" key="2">
    <source>
        <dbReference type="SAM" id="SignalP"/>
    </source>
</evidence>
<comment type="caution">
    <text evidence="3">The sequence shown here is derived from an EMBL/GenBank/DDBJ whole genome shotgun (WGS) entry which is preliminary data.</text>
</comment>
<feature type="signal peptide" evidence="2">
    <location>
        <begin position="1"/>
        <end position="25"/>
    </location>
</feature>
<protein>
    <submittedName>
        <fullName evidence="3">Uncharacterized protein</fullName>
    </submittedName>
</protein>
<sequence length="158" mass="17951">MSGKRHPLMTLAIAMLLTTSSAAFANERVEEGQWNQLSEEVRTDLERLSDYSAERRDEAVALGQEVMNSLDSEYNQLKKQANQHWDQLSDSSRATLRTQMKAIERQRAELSAQMQEWKSGSDEAWQHLKRGLVKSYANMSDALQDAGRSLSRDETSAE</sequence>
<proteinExistence type="predicted"/>
<keyword evidence="4" id="KW-1185">Reference proteome</keyword>
<organism evidence="3 4">
    <name type="scientific">Terasakiispira papahanaumokuakeensis</name>
    <dbReference type="NCBI Taxonomy" id="197479"/>
    <lineage>
        <taxon>Bacteria</taxon>
        <taxon>Pseudomonadati</taxon>
        <taxon>Pseudomonadota</taxon>
        <taxon>Gammaproteobacteria</taxon>
        <taxon>Oceanospirillales</taxon>
        <taxon>Terasakiispira</taxon>
    </lineage>
</organism>
<dbReference type="Proteomes" id="UP000094291">
    <property type="component" value="Unassembled WGS sequence"/>
</dbReference>